<dbReference type="AlphaFoldDB" id="A0AAP0FZ82"/>
<keyword evidence="3" id="KW-1185">Reference proteome</keyword>
<dbReference type="EMBL" id="JBBWWQ010000016">
    <property type="protein sequence ID" value="KAK8926236.1"/>
    <property type="molecule type" value="Genomic_DNA"/>
</dbReference>
<name>A0AAP0FZ82_9ASPA</name>
<evidence type="ECO:0000259" key="1">
    <source>
        <dbReference type="Pfam" id="PF13960"/>
    </source>
</evidence>
<feature type="domain" description="DUF4218" evidence="1">
    <location>
        <begin position="1"/>
        <end position="77"/>
    </location>
</feature>
<reference evidence="2 3" key="1">
    <citation type="journal article" date="2022" name="Nat. Plants">
        <title>Genomes of leafy and leafless Platanthera orchids illuminate the evolution of mycoheterotrophy.</title>
        <authorList>
            <person name="Li M.H."/>
            <person name="Liu K.W."/>
            <person name="Li Z."/>
            <person name="Lu H.C."/>
            <person name="Ye Q.L."/>
            <person name="Zhang D."/>
            <person name="Wang J.Y."/>
            <person name="Li Y.F."/>
            <person name="Zhong Z.M."/>
            <person name="Liu X."/>
            <person name="Yu X."/>
            <person name="Liu D.K."/>
            <person name="Tu X.D."/>
            <person name="Liu B."/>
            <person name="Hao Y."/>
            <person name="Liao X.Y."/>
            <person name="Jiang Y.T."/>
            <person name="Sun W.H."/>
            <person name="Chen J."/>
            <person name="Chen Y.Q."/>
            <person name="Ai Y."/>
            <person name="Zhai J.W."/>
            <person name="Wu S.S."/>
            <person name="Zhou Z."/>
            <person name="Hsiao Y.Y."/>
            <person name="Wu W.L."/>
            <person name="Chen Y.Y."/>
            <person name="Lin Y.F."/>
            <person name="Hsu J.L."/>
            <person name="Li C.Y."/>
            <person name="Wang Z.W."/>
            <person name="Zhao X."/>
            <person name="Zhong W.Y."/>
            <person name="Ma X.K."/>
            <person name="Ma L."/>
            <person name="Huang J."/>
            <person name="Chen G.Z."/>
            <person name="Huang M.Z."/>
            <person name="Huang L."/>
            <person name="Peng D.H."/>
            <person name="Luo Y.B."/>
            <person name="Zou S.Q."/>
            <person name="Chen S.P."/>
            <person name="Lan S."/>
            <person name="Tsai W.C."/>
            <person name="Van de Peer Y."/>
            <person name="Liu Z.J."/>
        </authorList>
    </citation>
    <scope>NUCLEOTIDE SEQUENCE [LARGE SCALE GENOMIC DNA]</scope>
    <source>
        <strain evidence="2">Lor287</strain>
    </source>
</reference>
<dbReference type="PANTHER" id="PTHR48258:SF14">
    <property type="entry name" value="OS02G0583300 PROTEIN"/>
    <property type="match status" value="1"/>
</dbReference>
<dbReference type="InterPro" id="IPR025452">
    <property type="entry name" value="DUF4218"/>
</dbReference>
<gene>
    <name evidence="2" type="ORF">KSP39_PZI018738</name>
</gene>
<evidence type="ECO:0000313" key="2">
    <source>
        <dbReference type="EMBL" id="KAK8926236.1"/>
    </source>
</evidence>
<protein>
    <recommendedName>
        <fullName evidence="1">DUF4218 domain-containing protein</fullName>
    </recommendedName>
</protein>
<comment type="caution">
    <text evidence="2">The sequence shown here is derived from an EMBL/GenBank/DDBJ whole genome shotgun (WGS) entry which is preliminary data.</text>
</comment>
<organism evidence="2 3">
    <name type="scientific">Platanthera zijinensis</name>
    <dbReference type="NCBI Taxonomy" id="2320716"/>
    <lineage>
        <taxon>Eukaryota</taxon>
        <taxon>Viridiplantae</taxon>
        <taxon>Streptophyta</taxon>
        <taxon>Embryophyta</taxon>
        <taxon>Tracheophyta</taxon>
        <taxon>Spermatophyta</taxon>
        <taxon>Magnoliopsida</taxon>
        <taxon>Liliopsida</taxon>
        <taxon>Asparagales</taxon>
        <taxon>Orchidaceae</taxon>
        <taxon>Orchidoideae</taxon>
        <taxon>Orchideae</taxon>
        <taxon>Orchidinae</taxon>
        <taxon>Platanthera</taxon>
    </lineage>
</organism>
<dbReference type="Proteomes" id="UP001418222">
    <property type="component" value="Unassembled WGS sequence"/>
</dbReference>
<evidence type="ECO:0000313" key="3">
    <source>
        <dbReference type="Proteomes" id="UP001418222"/>
    </source>
</evidence>
<dbReference type="PANTHER" id="PTHR48258">
    <property type="entry name" value="DUF4218 DOMAIN-CONTAINING PROTEIN-RELATED"/>
    <property type="match status" value="1"/>
</dbReference>
<accession>A0AAP0FZ82</accession>
<sequence length="135" mass="15685">MIHLAIHLPKEAKIAGPVHSRWMYPIERFLKTLKGYVRNKARPEGSIAEGYIVKESLTFVSMYLNEIETRFNKENRNEDSVEHQQECELSVFASKVRPFGPLRRCKALSKEDLDAAHKFILNNSSEVDDFKRFDS</sequence>
<dbReference type="Pfam" id="PF13960">
    <property type="entry name" value="DUF4218"/>
    <property type="match status" value="1"/>
</dbReference>
<proteinExistence type="predicted"/>